<sequence>MSPGTSMSDHIDVFTWIVMDLPNVDIKIKDDDQALLLLCSLPKFYKSFVDTILFGRTSMTLEDVKASLNSRELKNRVKEVQAQGSNREGLLREGDNLRESPVAEVEFEDSSTPESQPVILGANVRQQLLWNELAVDRQGKHSRSLNGLRELVVLKNTEADANSACLLVDESSAEIFAKPDTSKKSEGHLYLSGTRTC</sequence>
<name>A0A2I0KI60_PUNGR</name>
<keyword evidence="2" id="KW-1185">Reference proteome</keyword>
<evidence type="ECO:0008006" key="3">
    <source>
        <dbReference type="Google" id="ProtNLM"/>
    </source>
</evidence>
<reference evidence="1 2" key="1">
    <citation type="submission" date="2017-11" db="EMBL/GenBank/DDBJ databases">
        <title>De-novo sequencing of pomegranate (Punica granatum L.) genome.</title>
        <authorList>
            <person name="Akparov Z."/>
            <person name="Amiraslanov A."/>
            <person name="Hajiyeva S."/>
            <person name="Abbasov M."/>
            <person name="Kaur K."/>
            <person name="Hamwieh A."/>
            <person name="Solovyev V."/>
            <person name="Salamov A."/>
            <person name="Braich B."/>
            <person name="Kosarev P."/>
            <person name="Mahmoud A."/>
            <person name="Hajiyev E."/>
            <person name="Babayeva S."/>
            <person name="Izzatullayeva V."/>
            <person name="Mammadov A."/>
            <person name="Mammadov A."/>
            <person name="Sharifova S."/>
            <person name="Ojaghi J."/>
            <person name="Eynullazada K."/>
            <person name="Bayramov B."/>
            <person name="Abdulazimova A."/>
            <person name="Shahmuradov I."/>
        </authorList>
    </citation>
    <scope>NUCLEOTIDE SEQUENCE [LARGE SCALE GENOMIC DNA]</scope>
    <source>
        <strain evidence="2">cv. AG2017</strain>
        <tissue evidence="1">Leaf</tissue>
    </source>
</reference>
<dbReference type="EMBL" id="PGOL01000571">
    <property type="protein sequence ID" value="PKI67990.1"/>
    <property type="molecule type" value="Genomic_DNA"/>
</dbReference>
<dbReference type="AlphaFoldDB" id="A0A2I0KI60"/>
<organism evidence="1 2">
    <name type="scientific">Punica granatum</name>
    <name type="common">Pomegranate</name>
    <dbReference type="NCBI Taxonomy" id="22663"/>
    <lineage>
        <taxon>Eukaryota</taxon>
        <taxon>Viridiplantae</taxon>
        <taxon>Streptophyta</taxon>
        <taxon>Embryophyta</taxon>
        <taxon>Tracheophyta</taxon>
        <taxon>Spermatophyta</taxon>
        <taxon>Magnoliopsida</taxon>
        <taxon>eudicotyledons</taxon>
        <taxon>Gunneridae</taxon>
        <taxon>Pentapetalae</taxon>
        <taxon>rosids</taxon>
        <taxon>malvids</taxon>
        <taxon>Myrtales</taxon>
        <taxon>Lythraceae</taxon>
        <taxon>Punica</taxon>
    </lineage>
</organism>
<dbReference type="Pfam" id="PF14223">
    <property type="entry name" value="Retrotran_gag_2"/>
    <property type="match status" value="1"/>
</dbReference>
<comment type="caution">
    <text evidence="1">The sequence shown here is derived from an EMBL/GenBank/DDBJ whole genome shotgun (WGS) entry which is preliminary data.</text>
</comment>
<evidence type="ECO:0000313" key="2">
    <source>
        <dbReference type="Proteomes" id="UP000233551"/>
    </source>
</evidence>
<gene>
    <name evidence="1" type="ORF">CRG98_011586</name>
</gene>
<proteinExistence type="predicted"/>
<protein>
    <recommendedName>
        <fullName evidence="3">Retrovirus-related Pol polyprotein from transposon TNT 1-94</fullName>
    </recommendedName>
</protein>
<dbReference type="Proteomes" id="UP000233551">
    <property type="component" value="Unassembled WGS sequence"/>
</dbReference>
<evidence type="ECO:0000313" key="1">
    <source>
        <dbReference type="EMBL" id="PKI67990.1"/>
    </source>
</evidence>
<accession>A0A2I0KI60</accession>